<accession>A0A6V7H9S1</accession>
<dbReference type="AlphaFoldDB" id="A0A6V7H9S1"/>
<keyword evidence="2" id="KW-1185">Reference proteome</keyword>
<sequence>MIASHCQSISGKWYVNQSVKVVCKLGVSEASRDVLSSLGLRPSGPDRLAQSLVACLLFACPTCWKFNLKNRQWYKWSMPPASDFTLQFFEFSIAVAVADRSRVGTETDVHKDSSVDLSFSGHRARRKEEARQTAIEEGCNKWLIILWMGNPSKA</sequence>
<dbReference type="EMBL" id="CAJDYZ010009451">
    <property type="protein sequence ID" value="CAD1476545.1"/>
    <property type="molecule type" value="Genomic_DNA"/>
</dbReference>
<evidence type="ECO:0000313" key="1">
    <source>
        <dbReference type="EMBL" id="CAD1476545.1"/>
    </source>
</evidence>
<reference evidence="1" key="1">
    <citation type="submission" date="2020-07" db="EMBL/GenBank/DDBJ databases">
        <authorList>
            <person name="Nazaruddin N."/>
        </authorList>
    </citation>
    <scope>NUCLEOTIDE SEQUENCE</scope>
</reference>
<protein>
    <submittedName>
        <fullName evidence="1">Uncharacterized protein</fullName>
    </submittedName>
</protein>
<gene>
    <name evidence="1" type="ORF">MHI_LOCUS651708</name>
</gene>
<dbReference type="Proteomes" id="UP000752696">
    <property type="component" value="Unassembled WGS sequence"/>
</dbReference>
<name>A0A6V7H9S1_9HYME</name>
<proteinExistence type="predicted"/>
<evidence type="ECO:0000313" key="2">
    <source>
        <dbReference type="Proteomes" id="UP000752696"/>
    </source>
</evidence>
<organism evidence="1 2">
    <name type="scientific">Heterotrigona itama</name>
    <dbReference type="NCBI Taxonomy" id="395501"/>
    <lineage>
        <taxon>Eukaryota</taxon>
        <taxon>Metazoa</taxon>
        <taxon>Ecdysozoa</taxon>
        <taxon>Arthropoda</taxon>
        <taxon>Hexapoda</taxon>
        <taxon>Insecta</taxon>
        <taxon>Pterygota</taxon>
        <taxon>Neoptera</taxon>
        <taxon>Endopterygota</taxon>
        <taxon>Hymenoptera</taxon>
        <taxon>Apocrita</taxon>
        <taxon>Aculeata</taxon>
        <taxon>Apoidea</taxon>
        <taxon>Anthophila</taxon>
        <taxon>Apidae</taxon>
        <taxon>Heterotrigona</taxon>
    </lineage>
</organism>
<comment type="caution">
    <text evidence="1">The sequence shown here is derived from an EMBL/GenBank/DDBJ whole genome shotgun (WGS) entry which is preliminary data.</text>
</comment>